<dbReference type="InterPro" id="IPR017896">
    <property type="entry name" value="4Fe4S_Fe-S-bd"/>
</dbReference>
<keyword evidence="4" id="KW-0411">Iron-sulfur</keyword>
<reference evidence="6" key="2">
    <citation type="journal article" date="2021" name="PeerJ">
        <title>Extensive microbial diversity within the chicken gut microbiome revealed by metagenomics and culture.</title>
        <authorList>
            <person name="Gilroy R."/>
            <person name="Ravi A."/>
            <person name="Getino M."/>
            <person name="Pursley I."/>
            <person name="Horton D.L."/>
            <person name="Alikhan N.F."/>
            <person name="Baker D."/>
            <person name="Gharbi K."/>
            <person name="Hall N."/>
            <person name="Watson M."/>
            <person name="Adriaenssens E.M."/>
            <person name="Foster-Nyarko E."/>
            <person name="Jarju S."/>
            <person name="Secka A."/>
            <person name="Antonio M."/>
            <person name="Oren A."/>
            <person name="Chaudhuri R.R."/>
            <person name="La Ragione R."/>
            <person name="Hildebrand F."/>
            <person name="Pallen M.J."/>
        </authorList>
    </citation>
    <scope>NUCLEOTIDE SEQUENCE</scope>
    <source>
        <strain evidence="6">ChiGjej3B3-7149</strain>
    </source>
</reference>
<dbReference type="InterPro" id="IPR050572">
    <property type="entry name" value="Fe-S_Ferredoxin"/>
</dbReference>
<name>A0A9D1IYR0_9FIRM</name>
<dbReference type="InterPro" id="IPR017900">
    <property type="entry name" value="4Fe4S_Fe_S_CS"/>
</dbReference>
<comment type="caution">
    <text evidence="6">The sequence shown here is derived from an EMBL/GenBank/DDBJ whole genome shotgun (WGS) entry which is preliminary data.</text>
</comment>
<keyword evidence="2" id="KW-0479">Metal-binding</keyword>
<evidence type="ECO:0000256" key="2">
    <source>
        <dbReference type="ARBA" id="ARBA00022723"/>
    </source>
</evidence>
<dbReference type="PROSITE" id="PS51379">
    <property type="entry name" value="4FE4S_FER_2"/>
    <property type="match status" value="2"/>
</dbReference>
<sequence length="66" mass="7124">MGKVKLNTKKCKGCFLCVSVCPVKALAPSGELGEKGYEVVKADEEKCIGCGMCYRMCPDCVIEITD</sequence>
<dbReference type="EMBL" id="DVHH01000055">
    <property type="protein sequence ID" value="HIR54353.1"/>
    <property type="molecule type" value="Genomic_DNA"/>
</dbReference>
<reference evidence="6" key="1">
    <citation type="submission" date="2020-10" db="EMBL/GenBank/DDBJ databases">
        <authorList>
            <person name="Gilroy R."/>
        </authorList>
    </citation>
    <scope>NUCLEOTIDE SEQUENCE</scope>
    <source>
        <strain evidence="6">ChiGjej3B3-7149</strain>
    </source>
</reference>
<proteinExistence type="predicted"/>
<dbReference type="PANTHER" id="PTHR43687:SF4">
    <property type="entry name" value="BLR5484 PROTEIN"/>
    <property type="match status" value="1"/>
</dbReference>
<feature type="domain" description="4Fe-4S ferredoxin-type" evidence="5">
    <location>
        <begin position="2"/>
        <end position="31"/>
    </location>
</feature>
<dbReference type="Pfam" id="PF12838">
    <property type="entry name" value="Fer4_7"/>
    <property type="match status" value="1"/>
</dbReference>
<gene>
    <name evidence="6" type="ORF">IAD36_01970</name>
</gene>
<dbReference type="Gene3D" id="3.30.70.20">
    <property type="match status" value="2"/>
</dbReference>
<dbReference type="GO" id="GO:0051539">
    <property type="term" value="F:4 iron, 4 sulfur cluster binding"/>
    <property type="evidence" value="ECO:0007669"/>
    <property type="project" value="UniProtKB-KW"/>
</dbReference>
<accession>A0A9D1IYR0</accession>
<dbReference type="SUPFAM" id="SSF54862">
    <property type="entry name" value="4Fe-4S ferredoxins"/>
    <property type="match status" value="1"/>
</dbReference>
<dbReference type="Proteomes" id="UP000824238">
    <property type="component" value="Unassembled WGS sequence"/>
</dbReference>
<evidence type="ECO:0000259" key="5">
    <source>
        <dbReference type="PROSITE" id="PS51379"/>
    </source>
</evidence>
<protein>
    <submittedName>
        <fullName evidence="6">4Fe-4S binding protein</fullName>
    </submittedName>
</protein>
<evidence type="ECO:0000313" key="6">
    <source>
        <dbReference type="EMBL" id="HIR54353.1"/>
    </source>
</evidence>
<keyword evidence="1" id="KW-0004">4Fe-4S</keyword>
<dbReference type="PROSITE" id="PS00198">
    <property type="entry name" value="4FE4S_FER_1"/>
    <property type="match status" value="1"/>
</dbReference>
<dbReference type="GO" id="GO:0046872">
    <property type="term" value="F:metal ion binding"/>
    <property type="evidence" value="ECO:0007669"/>
    <property type="project" value="UniProtKB-KW"/>
</dbReference>
<dbReference type="PANTHER" id="PTHR43687">
    <property type="entry name" value="ADENYLYLSULFATE REDUCTASE, BETA SUBUNIT"/>
    <property type="match status" value="1"/>
</dbReference>
<organism evidence="6 7">
    <name type="scientific">Candidatus Scatomorpha intestinigallinarum</name>
    <dbReference type="NCBI Taxonomy" id="2840923"/>
    <lineage>
        <taxon>Bacteria</taxon>
        <taxon>Bacillati</taxon>
        <taxon>Bacillota</taxon>
        <taxon>Clostridia</taxon>
        <taxon>Eubacteriales</taxon>
        <taxon>Candidatus Scatomorpha</taxon>
    </lineage>
</organism>
<keyword evidence="3" id="KW-0408">Iron</keyword>
<feature type="domain" description="4Fe-4S ferredoxin-type" evidence="5">
    <location>
        <begin position="38"/>
        <end position="66"/>
    </location>
</feature>
<evidence type="ECO:0000256" key="4">
    <source>
        <dbReference type="ARBA" id="ARBA00023014"/>
    </source>
</evidence>
<dbReference type="AlphaFoldDB" id="A0A9D1IYR0"/>
<evidence type="ECO:0000313" key="7">
    <source>
        <dbReference type="Proteomes" id="UP000824238"/>
    </source>
</evidence>
<evidence type="ECO:0000256" key="1">
    <source>
        <dbReference type="ARBA" id="ARBA00022485"/>
    </source>
</evidence>
<evidence type="ECO:0000256" key="3">
    <source>
        <dbReference type="ARBA" id="ARBA00023004"/>
    </source>
</evidence>